<evidence type="ECO:0000313" key="6">
    <source>
        <dbReference type="EMBL" id="EDR15777.1"/>
    </source>
</evidence>
<keyword evidence="2 5" id="KW-0812">Transmembrane</keyword>
<keyword evidence="4 5" id="KW-0472">Membrane</keyword>
<dbReference type="Proteomes" id="UP000001194">
    <property type="component" value="Unassembled WGS sequence"/>
</dbReference>
<feature type="transmembrane region" description="Helical" evidence="5">
    <location>
        <begin position="12"/>
        <end position="30"/>
    </location>
</feature>
<evidence type="ECO:0000256" key="3">
    <source>
        <dbReference type="ARBA" id="ARBA00022989"/>
    </source>
</evidence>
<proteinExistence type="predicted"/>
<dbReference type="GO" id="GO:0005783">
    <property type="term" value="C:endoplasmic reticulum"/>
    <property type="evidence" value="ECO:0007669"/>
    <property type="project" value="TreeGrafter"/>
</dbReference>
<protein>
    <submittedName>
        <fullName evidence="6">Predicted protein</fullName>
    </submittedName>
</protein>
<dbReference type="GO" id="GO:0004602">
    <property type="term" value="F:glutathione peroxidase activity"/>
    <property type="evidence" value="ECO:0007669"/>
    <property type="project" value="TreeGrafter"/>
</dbReference>
<dbReference type="Pfam" id="PF01124">
    <property type="entry name" value="MAPEG"/>
    <property type="match status" value="1"/>
</dbReference>
<dbReference type="RefSeq" id="XP_001873985.1">
    <property type="nucleotide sequence ID" value="XM_001873950.1"/>
</dbReference>
<keyword evidence="7" id="KW-1185">Reference proteome</keyword>
<dbReference type="GO" id="GO:0004364">
    <property type="term" value="F:glutathione transferase activity"/>
    <property type="evidence" value="ECO:0007669"/>
    <property type="project" value="TreeGrafter"/>
</dbReference>
<dbReference type="SUPFAM" id="SSF161084">
    <property type="entry name" value="MAPEG domain-like"/>
    <property type="match status" value="1"/>
</dbReference>
<evidence type="ECO:0000313" key="7">
    <source>
        <dbReference type="Proteomes" id="UP000001194"/>
    </source>
</evidence>
<dbReference type="STRING" id="486041.B0CR88"/>
<dbReference type="GeneID" id="6069264"/>
<dbReference type="GO" id="GO:0005635">
    <property type="term" value="C:nuclear envelope"/>
    <property type="evidence" value="ECO:0007669"/>
    <property type="project" value="TreeGrafter"/>
</dbReference>
<dbReference type="InterPro" id="IPR023352">
    <property type="entry name" value="MAPEG-like_dom_sf"/>
</dbReference>
<dbReference type="HOGENOM" id="CLU_110291_1_0_1"/>
<gene>
    <name evidence="6" type="ORF">LACBIDRAFT_242919</name>
</gene>
<dbReference type="EMBL" id="DS547091">
    <property type="protein sequence ID" value="EDR15777.1"/>
    <property type="molecule type" value="Genomic_DNA"/>
</dbReference>
<dbReference type="InterPro" id="IPR001129">
    <property type="entry name" value="Membr-assoc_MAPEG"/>
</dbReference>
<dbReference type="KEGG" id="lbc:LACBIDRAFT_242919"/>
<evidence type="ECO:0000256" key="5">
    <source>
        <dbReference type="SAM" id="Phobius"/>
    </source>
</evidence>
<evidence type="ECO:0000256" key="4">
    <source>
        <dbReference type="ARBA" id="ARBA00023136"/>
    </source>
</evidence>
<accession>B0CR88</accession>
<dbReference type="InterPro" id="IPR050997">
    <property type="entry name" value="MAPEG"/>
</dbReference>
<name>B0CR88_LACBS</name>
<evidence type="ECO:0000256" key="2">
    <source>
        <dbReference type="ARBA" id="ARBA00022692"/>
    </source>
</evidence>
<reference evidence="6 7" key="1">
    <citation type="journal article" date="2008" name="Nature">
        <title>The genome of Laccaria bicolor provides insights into mycorrhizal symbiosis.</title>
        <authorList>
            <person name="Martin F."/>
            <person name="Aerts A."/>
            <person name="Ahren D."/>
            <person name="Brun A."/>
            <person name="Danchin E.G.J."/>
            <person name="Duchaussoy F."/>
            <person name="Gibon J."/>
            <person name="Kohler A."/>
            <person name="Lindquist E."/>
            <person name="Pereda V."/>
            <person name="Salamov A."/>
            <person name="Shapiro H.J."/>
            <person name="Wuyts J."/>
            <person name="Blaudez D."/>
            <person name="Buee M."/>
            <person name="Brokstein P."/>
            <person name="Canbaeck B."/>
            <person name="Cohen D."/>
            <person name="Courty P.E."/>
            <person name="Coutinho P.M."/>
            <person name="Delaruelle C."/>
            <person name="Detter J.C."/>
            <person name="Deveau A."/>
            <person name="DiFazio S."/>
            <person name="Duplessis S."/>
            <person name="Fraissinet-Tachet L."/>
            <person name="Lucic E."/>
            <person name="Frey-Klett P."/>
            <person name="Fourrey C."/>
            <person name="Feussner I."/>
            <person name="Gay G."/>
            <person name="Grimwood J."/>
            <person name="Hoegger P.J."/>
            <person name="Jain P."/>
            <person name="Kilaru S."/>
            <person name="Labbe J."/>
            <person name="Lin Y.C."/>
            <person name="Legue V."/>
            <person name="Le Tacon F."/>
            <person name="Marmeisse R."/>
            <person name="Melayah D."/>
            <person name="Montanini B."/>
            <person name="Muratet M."/>
            <person name="Nehls U."/>
            <person name="Niculita-Hirzel H."/>
            <person name="Oudot-Le Secq M.P."/>
            <person name="Peter M."/>
            <person name="Quesneville H."/>
            <person name="Rajashekar B."/>
            <person name="Reich M."/>
            <person name="Rouhier N."/>
            <person name="Schmutz J."/>
            <person name="Yin T."/>
            <person name="Chalot M."/>
            <person name="Henrissat B."/>
            <person name="Kuees U."/>
            <person name="Lucas S."/>
            <person name="Van de Peer Y."/>
            <person name="Podila G.K."/>
            <person name="Polle A."/>
            <person name="Pukkila P.J."/>
            <person name="Richardson P.M."/>
            <person name="Rouze P."/>
            <person name="Sanders I.R."/>
            <person name="Stajich J.E."/>
            <person name="Tunlid A."/>
            <person name="Tuskan G."/>
            <person name="Grigoriev I.V."/>
        </authorList>
    </citation>
    <scope>NUCLEOTIDE SEQUENCE [LARGE SCALE GENOMIC DNA]</scope>
    <source>
        <strain evidence="7">S238N-H82 / ATCC MYA-4686</strain>
    </source>
</reference>
<dbReference type="OrthoDB" id="410651at2759"/>
<dbReference type="PANTHER" id="PTHR10250">
    <property type="entry name" value="MICROSOMAL GLUTATHIONE S-TRANSFERASE"/>
    <property type="match status" value="1"/>
</dbReference>
<dbReference type="GO" id="GO:0016020">
    <property type="term" value="C:membrane"/>
    <property type="evidence" value="ECO:0007669"/>
    <property type="project" value="UniProtKB-SubCell"/>
</dbReference>
<dbReference type="PANTHER" id="PTHR10250:SF26">
    <property type="entry name" value="GLUTATHIONE S-TRANSFERASE 3, MITOCHONDRIAL"/>
    <property type="match status" value="1"/>
</dbReference>
<dbReference type="Gene3D" id="1.20.120.550">
    <property type="entry name" value="Membrane associated eicosanoid/glutathione metabolism-like domain"/>
    <property type="match status" value="1"/>
</dbReference>
<keyword evidence="3 5" id="KW-1133">Transmembrane helix</keyword>
<comment type="subcellular location">
    <subcellularLocation>
        <location evidence="1">Membrane</location>
        <topology evidence="1">Multi-pass membrane protein</topology>
    </subcellularLocation>
</comment>
<evidence type="ECO:0000256" key="1">
    <source>
        <dbReference type="ARBA" id="ARBA00004141"/>
    </source>
</evidence>
<sequence>MSTTITLPEGFTYVGAALVSTCWVLVYQVAQVGRHRKRAGIAYPQLYAEKAEAQASKDAHLFNCAQRAHQNTLENLPVVYLTTLVAGIKYPIFAASACAIWSLSRIAYTRGYLTGDPKKVRYNIRLFLWPC</sequence>
<organism evidence="7">
    <name type="scientific">Laccaria bicolor (strain S238N-H82 / ATCC MYA-4686)</name>
    <name type="common">Bicoloured deceiver</name>
    <name type="synonym">Laccaria laccata var. bicolor</name>
    <dbReference type="NCBI Taxonomy" id="486041"/>
    <lineage>
        <taxon>Eukaryota</taxon>
        <taxon>Fungi</taxon>
        <taxon>Dikarya</taxon>
        <taxon>Basidiomycota</taxon>
        <taxon>Agaricomycotina</taxon>
        <taxon>Agaricomycetes</taxon>
        <taxon>Agaricomycetidae</taxon>
        <taxon>Agaricales</taxon>
        <taxon>Agaricineae</taxon>
        <taxon>Hydnangiaceae</taxon>
        <taxon>Laccaria</taxon>
    </lineage>
</organism>
<dbReference type="AlphaFoldDB" id="B0CR88"/>
<dbReference type="InParanoid" id="B0CR88"/>